<evidence type="ECO:0000313" key="1">
    <source>
        <dbReference type="EMBL" id="KAB2814422.1"/>
    </source>
</evidence>
<evidence type="ECO:0000313" key="2">
    <source>
        <dbReference type="Proteomes" id="UP000468650"/>
    </source>
</evidence>
<dbReference type="RefSeq" id="WP_151666002.1">
    <property type="nucleotide sequence ID" value="NZ_WBVO01000001.1"/>
</dbReference>
<dbReference type="Proteomes" id="UP000468650">
    <property type="component" value="Unassembled WGS sequence"/>
</dbReference>
<protein>
    <submittedName>
        <fullName evidence="1">SRPBCC family protein</fullName>
    </submittedName>
</protein>
<gene>
    <name evidence="1" type="ORF">F8C67_01425</name>
</gene>
<dbReference type="EMBL" id="WBVO01000001">
    <property type="protein sequence ID" value="KAB2814422.1"/>
    <property type="molecule type" value="Genomic_DNA"/>
</dbReference>
<dbReference type="OrthoDB" id="9793552at2"/>
<comment type="caution">
    <text evidence="1">The sequence shown here is derived from an EMBL/GenBank/DDBJ whole genome shotgun (WGS) entry which is preliminary data.</text>
</comment>
<dbReference type="Gene3D" id="3.30.530.20">
    <property type="match status" value="1"/>
</dbReference>
<keyword evidence="2" id="KW-1185">Reference proteome</keyword>
<reference evidence="1 2" key="1">
    <citation type="submission" date="2019-09" db="EMBL/GenBank/DDBJ databases">
        <title>Genomes of family Cryomorphaceae.</title>
        <authorList>
            <person name="Bowman J.P."/>
        </authorList>
    </citation>
    <scope>NUCLEOTIDE SEQUENCE [LARGE SCALE GENOMIC DNA]</scope>
    <source>
        <strain evidence="1 2">LMG 25704</strain>
    </source>
</reference>
<name>A0A6N6RLH5_9FLAO</name>
<dbReference type="InterPro" id="IPR023393">
    <property type="entry name" value="START-like_dom_sf"/>
</dbReference>
<sequence>MYTLKRTQRLPISIDEAWKFFSSPSNLQEITPEDMGFDIISEVPKEMYEGLFIHYKVSPLLGIKLNWTTEITHIRDRQFFVDEQRVGPYKIWHHEHHFKEIDGGVEMTDIVSYQLPMGVLGRMMHPLIVKNRLNQIFDYRFEIIEKKFGTVKPEAK</sequence>
<accession>A0A6N6RLH5</accession>
<proteinExistence type="predicted"/>
<dbReference type="CDD" id="cd07820">
    <property type="entry name" value="SRPBCC_3"/>
    <property type="match status" value="1"/>
</dbReference>
<dbReference type="AlphaFoldDB" id="A0A6N6RLH5"/>
<dbReference type="SUPFAM" id="SSF55961">
    <property type="entry name" value="Bet v1-like"/>
    <property type="match status" value="1"/>
</dbReference>
<organism evidence="1 2">
    <name type="scientific">Phaeocystidibacter luteus</name>
    <dbReference type="NCBI Taxonomy" id="911197"/>
    <lineage>
        <taxon>Bacteria</taxon>
        <taxon>Pseudomonadati</taxon>
        <taxon>Bacteroidota</taxon>
        <taxon>Flavobacteriia</taxon>
        <taxon>Flavobacteriales</taxon>
        <taxon>Phaeocystidibacteraceae</taxon>
        <taxon>Phaeocystidibacter</taxon>
    </lineage>
</organism>